<accession>A0A7W4NIC6</accession>
<keyword evidence="1" id="KW-1133">Transmembrane helix</keyword>
<feature type="transmembrane region" description="Helical" evidence="1">
    <location>
        <begin position="12"/>
        <end position="34"/>
    </location>
</feature>
<organism evidence="2 3">
    <name type="scientific">Gluconacetobacter diazotrophicus</name>
    <name type="common">Acetobacter diazotrophicus</name>
    <dbReference type="NCBI Taxonomy" id="33996"/>
    <lineage>
        <taxon>Bacteria</taxon>
        <taxon>Pseudomonadati</taxon>
        <taxon>Pseudomonadota</taxon>
        <taxon>Alphaproteobacteria</taxon>
        <taxon>Acetobacterales</taxon>
        <taxon>Acetobacteraceae</taxon>
        <taxon>Gluconacetobacter</taxon>
    </lineage>
</organism>
<dbReference type="Proteomes" id="UP000550787">
    <property type="component" value="Unassembled WGS sequence"/>
</dbReference>
<evidence type="ECO:0000256" key="1">
    <source>
        <dbReference type="SAM" id="Phobius"/>
    </source>
</evidence>
<evidence type="ECO:0000313" key="2">
    <source>
        <dbReference type="EMBL" id="MBB2158279.1"/>
    </source>
</evidence>
<feature type="transmembrane region" description="Helical" evidence="1">
    <location>
        <begin position="98"/>
        <end position="120"/>
    </location>
</feature>
<comment type="caution">
    <text evidence="2">The sequence shown here is derived from an EMBL/GenBank/DDBJ whole genome shotgun (WGS) entry which is preliminary data.</text>
</comment>
<feature type="transmembrane region" description="Helical" evidence="1">
    <location>
        <begin position="71"/>
        <end position="92"/>
    </location>
</feature>
<dbReference type="AlphaFoldDB" id="A0A7W4NIC6"/>
<proteinExistence type="predicted"/>
<dbReference type="RefSeq" id="WP_183116658.1">
    <property type="nucleotide sequence ID" value="NZ_JABEQG010000071.1"/>
</dbReference>
<name>A0A7W4NIC6_GLUDI</name>
<sequence>MPSSKTRFRNLLVHGLFAALAAGFAYFYVSFAVGRQSWDAFRAAAYIFTFQAFVYARLVPNEHPSEFMGKYRREITVAFFVFFFGFLFSLFIVPDTPLSRIMVGALFSSVCVLLVALHIAKILKSCRRS</sequence>
<reference evidence="2 3" key="1">
    <citation type="submission" date="2020-04" db="EMBL/GenBank/DDBJ databases">
        <title>Description of novel Gluconacetobacter.</title>
        <authorList>
            <person name="Sombolestani A."/>
        </authorList>
    </citation>
    <scope>NUCLEOTIDE SEQUENCE [LARGE SCALE GENOMIC DNA]</scope>
    <source>
        <strain evidence="2 3">LMG 7603</strain>
    </source>
</reference>
<keyword evidence="1" id="KW-0812">Transmembrane</keyword>
<evidence type="ECO:0000313" key="3">
    <source>
        <dbReference type="Proteomes" id="UP000550787"/>
    </source>
</evidence>
<dbReference type="EMBL" id="JABEQG010000071">
    <property type="protein sequence ID" value="MBB2158279.1"/>
    <property type="molecule type" value="Genomic_DNA"/>
</dbReference>
<feature type="transmembrane region" description="Helical" evidence="1">
    <location>
        <begin position="40"/>
        <end position="59"/>
    </location>
</feature>
<gene>
    <name evidence="2" type="ORF">HLH33_18620</name>
</gene>
<keyword evidence="1" id="KW-0472">Membrane</keyword>
<protein>
    <submittedName>
        <fullName evidence="2">Uncharacterized protein</fullName>
    </submittedName>
</protein>